<dbReference type="InterPro" id="IPR017853">
    <property type="entry name" value="GH"/>
</dbReference>
<proteinExistence type="inferred from homology"/>
<name>A0A8S4C4A7_9ACAR</name>
<dbReference type="EC" id="3.2.1.52" evidence="3"/>
<evidence type="ECO:0000313" key="8">
    <source>
        <dbReference type="Proteomes" id="UP000837675"/>
    </source>
</evidence>
<gene>
    <name evidence="7" type="ORF">MHYMCMPASI_01015</name>
</gene>
<evidence type="ECO:0000313" key="7">
    <source>
        <dbReference type="EMBL" id="CAG7598421.1"/>
    </source>
</evidence>
<dbReference type="PANTHER" id="PTHR30480">
    <property type="entry name" value="BETA-HEXOSAMINIDASE-RELATED"/>
    <property type="match status" value="1"/>
</dbReference>
<keyword evidence="4" id="KW-0378">Hydrolase</keyword>
<evidence type="ECO:0000256" key="5">
    <source>
        <dbReference type="ARBA" id="ARBA00023295"/>
    </source>
</evidence>
<sequence length="319" mass="35717">MSLDYQEIRSAVVPVQSFDLTVEESLLFKKYQPLGYILFSRNYQNPTQLRRLINSLKEASGRDDILILIDQEGERVSRLKEPHFKVLPNAIKYHQDAKINLNAAQERLRSDFAFVGKQLREVGVNVNCAPVADIQYDWADPIIGVRSYGNDINTVVALCEAADEGLAESKVQSVIKHIPGHGRALVDSHLELPFVSTDLKTLLETDFKVFQQLGAMKLAMTAHVVFTAIDDEVPVTLSKKAIDFIKRDIAFNGLIITDALDMKALRGDIGEVTQKASTSGCDILLYCRADLKGVEVVLQHSHGLKYHIIERVKSFNCFC</sequence>
<evidence type="ECO:0000256" key="3">
    <source>
        <dbReference type="ARBA" id="ARBA00012663"/>
    </source>
</evidence>
<feature type="domain" description="Glycoside hydrolase family 3 N-terminal" evidence="6">
    <location>
        <begin position="24"/>
        <end position="299"/>
    </location>
</feature>
<dbReference type="InterPro" id="IPR036962">
    <property type="entry name" value="Glyco_hydro_3_N_sf"/>
</dbReference>
<dbReference type="Proteomes" id="UP000837675">
    <property type="component" value="Unassembled WGS sequence"/>
</dbReference>
<dbReference type="InterPro" id="IPR050226">
    <property type="entry name" value="NagZ_Beta-hexosaminidase"/>
</dbReference>
<accession>A0A8S4C4A7</accession>
<organism evidence="7 8">
    <name type="scientific">Hyalomma marginatum</name>
    <dbReference type="NCBI Taxonomy" id="34627"/>
    <lineage>
        <taxon>Eukaryota</taxon>
        <taxon>Metazoa</taxon>
        <taxon>Ecdysozoa</taxon>
        <taxon>Arthropoda</taxon>
        <taxon>Chelicerata</taxon>
        <taxon>Arachnida</taxon>
        <taxon>Acari</taxon>
        <taxon>Parasitiformes</taxon>
        <taxon>Ixodida</taxon>
        <taxon>Ixodoidea</taxon>
        <taxon>Ixodidae</taxon>
        <taxon>Hyalomminae</taxon>
        <taxon>Hyalomma</taxon>
    </lineage>
</organism>
<comment type="caution">
    <text evidence="7">The sequence shown here is derived from an EMBL/GenBank/DDBJ whole genome shotgun (WGS) entry which is preliminary data.</text>
</comment>
<evidence type="ECO:0000259" key="6">
    <source>
        <dbReference type="Pfam" id="PF00933"/>
    </source>
</evidence>
<keyword evidence="5" id="KW-0326">Glycosidase</keyword>
<comment type="similarity">
    <text evidence="2">Belongs to the glycosyl hydrolase 3 family.</text>
</comment>
<dbReference type="Pfam" id="PF00933">
    <property type="entry name" value="Glyco_hydro_3"/>
    <property type="match status" value="1"/>
</dbReference>
<evidence type="ECO:0000256" key="1">
    <source>
        <dbReference type="ARBA" id="ARBA00001231"/>
    </source>
</evidence>
<protein>
    <recommendedName>
        <fullName evidence="3">beta-N-acetylhexosaminidase</fullName>
        <ecNumber evidence="3">3.2.1.52</ecNumber>
    </recommendedName>
</protein>
<dbReference type="AlphaFoldDB" id="A0A8S4C4A7"/>
<dbReference type="GO" id="GO:0009254">
    <property type="term" value="P:peptidoglycan turnover"/>
    <property type="evidence" value="ECO:0007669"/>
    <property type="project" value="TreeGrafter"/>
</dbReference>
<dbReference type="EMBL" id="CAJVAF010000334">
    <property type="protein sequence ID" value="CAG7598421.1"/>
    <property type="molecule type" value="Genomic_DNA"/>
</dbReference>
<dbReference type="InterPro" id="IPR001764">
    <property type="entry name" value="Glyco_hydro_3_N"/>
</dbReference>
<dbReference type="PANTHER" id="PTHR30480:SF13">
    <property type="entry name" value="BETA-HEXOSAMINIDASE"/>
    <property type="match status" value="1"/>
</dbReference>
<keyword evidence="8" id="KW-1185">Reference proteome</keyword>
<evidence type="ECO:0000256" key="4">
    <source>
        <dbReference type="ARBA" id="ARBA00022801"/>
    </source>
</evidence>
<dbReference type="SUPFAM" id="SSF51445">
    <property type="entry name" value="(Trans)glycosidases"/>
    <property type="match status" value="1"/>
</dbReference>
<dbReference type="Gene3D" id="3.20.20.300">
    <property type="entry name" value="Glycoside hydrolase, family 3, N-terminal domain"/>
    <property type="match status" value="1"/>
</dbReference>
<dbReference type="GO" id="GO:0005975">
    <property type="term" value="P:carbohydrate metabolic process"/>
    <property type="evidence" value="ECO:0007669"/>
    <property type="project" value="InterPro"/>
</dbReference>
<reference evidence="7" key="1">
    <citation type="submission" date="2021-06" db="EMBL/GenBank/DDBJ databases">
        <authorList>
            <person name="Nardi T."/>
            <person name="Nardi T."/>
        </authorList>
    </citation>
    <scope>NUCLEOTIDE SEQUENCE</scope>
</reference>
<evidence type="ECO:0000256" key="2">
    <source>
        <dbReference type="ARBA" id="ARBA00005336"/>
    </source>
</evidence>
<comment type="catalytic activity">
    <reaction evidence="1">
        <text>Hydrolysis of terminal non-reducing N-acetyl-D-hexosamine residues in N-acetyl-beta-D-hexosaminides.</text>
        <dbReference type="EC" id="3.2.1.52"/>
    </reaction>
</comment>
<dbReference type="GO" id="GO:0004563">
    <property type="term" value="F:beta-N-acetylhexosaminidase activity"/>
    <property type="evidence" value="ECO:0007669"/>
    <property type="project" value="UniProtKB-EC"/>
</dbReference>